<evidence type="ECO:0000313" key="2">
    <source>
        <dbReference type="EMBL" id="CAI8586245.1"/>
    </source>
</evidence>
<evidence type="ECO:0000256" key="1">
    <source>
        <dbReference type="SAM" id="MobiDB-lite"/>
    </source>
</evidence>
<feature type="compositionally biased region" description="Polar residues" evidence="1">
    <location>
        <begin position="63"/>
        <end position="87"/>
    </location>
</feature>
<protein>
    <submittedName>
        <fullName evidence="2">Uncharacterized protein</fullName>
    </submittedName>
</protein>
<evidence type="ECO:0000313" key="3">
    <source>
        <dbReference type="Proteomes" id="UP001157006"/>
    </source>
</evidence>
<keyword evidence="3" id="KW-1185">Reference proteome</keyword>
<reference evidence="2 3" key="1">
    <citation type="submission" date="2023-01" db="EMBL/GenBank/DDBJ databases">
        <authorList>
            <person name="Kreplak J."/>
        </authorList>
    </citation>
    <scope>NUCLEOTIDE SEQUENCE [LARGE SCALE GENOMIC DNA]</scope>
</reference>
<dbReference type="AlphaFoldDB" id="A0AAV0YPC4"/>
<organism evidence="2 3">
    <name type="scientific">Vicia faba</name>
    <name type="common">Broad bean</name>
    <name type="synonym">Faba vulgaris</name>
    <dbReference type="NCBI Taxonomy" id="3906"/>
    <lineage>
        <taxon>Eukaryota</taxon>
        <taxon>Viridiplantae</taxon>
        <taxon>Streptophyta</taxon>
        <taxon>Embryophyta</taxon>
        <taxon>Tracheophyta</taxon>
        <taxon>Spermatophyta</taxon>
        <taxon>Magnoliopsida</taxon>
        <taxon>eudicotyledons</taxon>
        <taxon>Gunneridae</taxon>
        <taxon>Pentapetalae</taxon>
        <taxon>rosids</taxon>
        <taxon>fabids</taxon>
        <taxon>Fabales</taxon>
        <taxon>Fabaceae</taxon>
        <taxon>Papilionoideae</taxon>
        <taxon>50 kb inversion clade</taxon>
        <taxon>NPAAA clade</taxon>
        <taxon>Hologalegina</taxon>
        <taxon>IRL clade</taxon>
        <taxon>Fabeae</taxon>
        <taxon>Vicia</taxon>
    </lineage>
</organism>
<name>A0AAV0YPC4_VICFA</name>
<dbReference type="EMBL" id="OX451736">
    <property type="protein sequence ID" value="CAI8586245.1"/>
    <property type="molecule type" value="Genomic_DNA"/>
</dbReference>
<sequence length="113" mass="12794">MFKQIKKEENLNCFGELNLLQNSTKVRHHAIHDAISRPPLSPTRLQDHTVFFHHAVVDDQQQHTHAGSESAQTPFSDRQAQLANNPDSAKPPRSRNTLIAPTNHRPDPNLLKP</sequence>
<accession>A0AAV0YPC4</accession>
<gene>
    <name evidence="2" type="ORF">VFH_I244960</name>
</gene>
<feature type="region of interest" description="Disordered" evidence="1">
    <location>
        <begin position="58"/>
        <end position="113"/>
    </location>
</feature>
<dbReference type="Proteomes" id="UP001157006">
    <property type="component" value="Chromosome 1L"/>
</dbReference>
<proteinExistence type="predicted"/>